<dbReference type="EMBL" id="JBHLXG010000032">
    <property type="protein sequence ID" value="MFC0229100.1"/>
    <property type="molecule type" value="Genomic_DNA"/>
</dbReference>
<evidence type="ECO:0000259" key="1">
    <source>
        <dbReference type="Pfam" id="PF04606"/>
    </source>
</evidence>
<evidence type="ECO:0000313" key="3">
    <source>
        <dbReference type="Proteomes" id="UP001589792"/>
    </source>
</evidence>
<proteinExistence type="predicted"/>
<evidence type="ECO:0000313" key="2">
    <source>
        <dbReference type="EMBL" id="MFC0229100.1"/>
    </source>
</evidence>
<dbReference type="Pfam" id="PF04606">
    <property type="entry name" value="Ogr_Delta"/>
    <property type="match status" value="1"/>
</dbReference>
<sequence length="57" mass="6742">MFICPACKIKVNNKSSRELTENTKERYYYCQNKTCLMTFKTLEGLEAFIRIPERTVS</sequence>
<accession>A0ABV6EJB7</accession>
<dbReference type="RefSeq" id="WP_380679699.1">
    <property type="nucleotide sequence ID" value="NZ_CP173186.1"/>
</dbReference>
<name>A0ABV6EJB7_9GAMM</name>
<dbReference type="InterPro" id="IPR007684">
    <property type="entry name" value="Znf_Ogr/Delta"/>
</dbReference>
<feature type="domain" description="Zinc finger Ogr/Delta-type" evidence="1">
    <location>
        <begin position="4"/>
        <end position="45"/>
    </location>
</feature>
<reference evidence="2 3" key="1">
    <citation type="submission" date="2024-09" db="EMBL/GenBank/DDBJ databases">
        <authorList>
            <person name="Sun Q."/>
            <person name="Mori K."/>
        </authorList>
    </citation>
    <scope>NUCLEOTIDE SEQUENCE [LARGE SCALE GENOMIC DNA]</scope>
    <source>
        <strain evidence="2 3">CCM 8626</strain>
    </source>
</reference>
<comment type="caution">
    <text evidence="2">The sequence shown here is derived from an EMBL/GenBank/DDBJ whole genome shotgun (WGS) entry which is preliminary data.</text>
</comment>
<protein>
    <submittedName>
        <fullName evidence="2">Ogr/Delta-like zinc finger family protein</fullName>
    </submittedName>
</protein>
<keyword evidence="3" id="KW-1185">Reference proteome</keyword>
<organism evidence="2 3">
    <name type="scientific">Serratia aquatilis</name>
    <dbReference type="NCBI Taxonomy" id="1737515"/>
    <lineage>
        <taxon>Bacteria</taxon>
        <taxon>Pseudomonadati</taxon>
        <taxon>Pseudomonadota</taxon>
        <taxon>Gammaproteobacteria</taxon>
        <taxon>Enterobacterales</taxon>
        <taxon>Yersiniaceae</taxon>
        <taxon>Serratia</taxon>
    </lineage>
</organism>
<dbReference type="Proteomes" id="UP001589792">
    <property type="component" value="Unassembled WGS sequence"/>
</dbReference>
<gene>
    <name evidence="2" type="ORF">ACFFJ3_21830</name>
</gene>